<dbReference type="SUPFAM" id="SSF55874">
    <property type="entry name" value="ATPase domain of HSP90 chaperone/DNA topoisomerase II/histidine kinase"/>
    <property type="match status" value="1"/>
</dbReference>
<keyword evidence="7 14" id="KW-0418">Kinase</keyword>
<gene>
    <name evidence="14" type="ORF">IAA81_05895</name>
</gene>
<dbReference type="Gene3D" id="3.30.565.10">
    <property type="entry name" value="Histidine kinase-like ATPase, C-terminal domain"/>
    <property type="match status" value="1"/>
</dbReference>
<dbReference type="PANTHER" id="PTHR45528:SF12">
    <property type="entry name" value="SENSOR HISTIDINE KINASE ARSS"/>
    <property type="match status" value="1"/>
</dbReference>
<dbReference type="SUPFAM" id="SSF158472">
    <property type="entry name" value="HAMP domain-like"/>
    <property type="match status" value="1"/>
</dbReference>
<dbReference type="Gene3D" id="1.10.287.130">
    <property type="match status" value="1"/>
</dbReference>
<feature type="domain" description="HAMP" evidence="13">
    <location>
        <begin position="156"/>
        <end position="209"/>
    </location>
</feature>
<name>A0A9D9N2H1_9SPIR</name>
<dbReference type="InterPro" id="IPR003660">
    <property type="entry name" value="HAMP_dom"/>
</dbReference>
<evidence type="ECO:0000256" key="6">
    <source>
        <dbReference type="ARBA" id="ARBA00022692"/>
    </source>
</evidence>
<proteinExistence type="predicted"/>
<reference evidence="14" key="1">
    <citation type="submission" date="2020-10" db="EMBL/GenBank/DDBJ databases">
        <authorList>
            <person name="Gilroy R."/>
        </authorList>
    </citation>
    <scope>NUCLEOTIDE SEQUENCE</scope>
    <source>
        <strain evidence="14">10532</strain>
    </source>
</reference>
<keyword evidence="4" id="KW-0597">Phosphoprotein</keyword>
<reference evidence="14" key="2">
    <citation type="journal article" date="2021" name="PeerJ">
        <title>Extensive microbial diversity within the chicken gut microbiome revealed by metagenomics and culture.</title>
        <authorList>
            <person name="Gilroy R."/>
            <person name="Ravi A."/>
            <person name="Getino M."/>
            <person name="Pursley I."/>
            <person name="Horton D.L."/>
            <person name="Alikhan N.F."/>
            <person name="Baker D."/>
            <person name="Gharbi K."/>
            <person name="Hall N."/>
            <person name="Watson M."/>
            <person name="Adriaenssens E.M."/>
            <person name="Foster-Nyarko E."/>
            <person name="Jarju S."/>
            <person name="Secka A."/>
            <person name="Antonio M."/>
            <person name="Oren A."/>
            <person name="Chaudhuri R.R."/>
            <person name="La Ragione R."/>
            <person name="Hildebrand F."/>
            <person name="Pallen M.J."/>
        </authorList>
    </citation>
    <scope>NUCLEOTIDE SEQUENCE</scope>
    <source>
        <strain evidence="14">10532</strain>
    </source>
</reference>
<dbReference type="GO" id="GO:0016020">
    <property type="term" value="C:membrane"/>
    <property type="evidence" value="ECO:0007669"/>
    <property type="project" value="UniProtKB-SubCell"/>
</dbReference>
<dbReference type="Pfam" id="PF00672">
    <property type="entry name" value="HAMP"/>
    <property type="match status" value="1"/>
</dbReference>
<evidence type="ECO:0000256" key="11">
    <source>
        <dbReference type="SAM" id="Phobius"/>
    </source>
</evidence>
<dbReference type="SUPFAM" id="SSF47384">
    <property type="entry name" value="Homodimeric domain of signal transducing histidine kinase"/>
    <property type="match status" value="1"/>
</dbReference>
<evidence type="ECO:0000256" key="1">
    <source>
        <dbReference type="ARBA" id="ARBA00000085"/>
    </source>
</evidence>
<dbReference type="PROSITE" id="PS50109">
    <property type="entry name" value="HIS_KIN"/>
    <property type="match status" value="1"/>
</dbReference>
<evidence type="ECO:0000256" key="3">
    <source>
        <dbReference type="ARBA" id="ARBA00012438"/>
    </source>
</evidence>
<protein>
    <recommendedName>
        <fullName evidence="3">histidine kinase</fullName>
        <ecNumber evidence="3">2.7.13.3</ecNumber>
    </recommendedName>
</protein>
<dbReference type="InterPro" id="IPR004358">
    <property type="entry name" value="Sig_transdc_His_kin-like_C"/>
</dbReference>
<evidence type="ECO:0000256" key="5">
    <source>
        <dbReference type="ARBA" id="ARBA00022679"/>
    </source>
</evidence>
<dbReference type="Pfam" id="PF00512">
    <property type="entry name" value="HisKA"/>
    <property type="match status" value="1"/>
</dbReference>
<evidence type="ECO:0000256" key="4">
    <source>
        <dbReference type="ARBA" id="ARBA00022553"/>
    </source>
</evidence>
<accession>A0A9D9N2H1</accession>
<dbReference type="PRINTS" id="PR00344">
    <property type="entry name" value="BCTRLSENSOR"/>
</dbReference>
<keyword evidence="10 11" id="KW-0472">Membrane</keyword>
<dbReference type="EC" id="2.7.13.3" evidence="3"/>
<dbReference type="InterPro" id="IPR036097">
    <property type="entry name" value="HisK_dim/P_sf"/>
</dbReference>
<dbReference type="Gene3D" id="6.10.340.10">
    <property type="match status" value="1"/>
</dbReference>
<comment type="caution">
    <text evidence="14">The sequence shown here is derived from an EMBL/GenBank/DDBJ whole genome shotgun (WGS) entry which is preliminary data.</text>
</comment>
<dbReference type="Pfam" id="PF02518">
    <property type="entry name" value="HATPase_c"/>
    <property type="match status" value="1"/>
</dbReference>
<evidence type="ECO:0000313" key="15">
    <source>
        <dbReference type="Proteomes" id="UP000823638"/>
    </source>
</evidence>
<sequence>MTNSLTRTLEKRRSNELLHYLTILENIISQKNNKNTVSINSIPYYILYKITSKDNTTLYTNDPFIPLLPVTKENTTETFFKKDFFLDGDLNLIYSAKSIYIQNKDESNSTPVHIQVAIDMQQDDTNLIVQGLPAVFLLYIIPILVISGILGFFVSNRFLRPIKRITSHAKEISGESLNERLDTTGPQDEIRELACTFNELFARLEEDFERQKRFTSDVAHELKTPLAVISGYVNLLLRWGKEDPKILEESLNMLKKECESMITMTENLLQLTRMENNKGTYEDEIFSLRPFLEDVIQSYRIISPDTEFELDCPETVSVSINKNGLLEILRILIKNSIDYSPKPAHIILQWENNILSVKDRGNGISPQDLPYIFDRFYRADKARTRKSAGSGLGLSIAKALAQRLNLSIRAESIEKQGTTISIEFSPESVLYHDRNLNEKPK</sequence>
<dbReference type="CDD" id="cd06225">
    <property type="entry name" value="HAMP"/>
    <property type="match status" value="1"/>
</dbReference>
<dbReference type="PROSITE" id="PS50885">
    <property type="entry name" value="HAMP"/>
    <property type="match status" value="1"/>
</dbReference>
<evidence type="ECO:0000313" key="14">
    <source>
        <dbReference type="EMBL" id="MBO8457743.1"/>
    </source>
</evidence>
<dbReference type="Proteomes" id="UP000823638">
    <property type="component" value="Unassembled WGS sequence"/>
</dbReference>
<evidence type="ECO:0000256" key="10">
    <source>
        <dbReference type="ARBA" id="ARBA00023136"/>
    </source>
</evidence>
<dbReference type="PANTHER" id="PTHR45528">
    <property type="entry name" value="SENSOR HISTIDINE KINASE CPXA"/>
    <property type="match status" value="1"/>
</dbReference>
<dbReference type="EMBL" id="JADIMM010000076">
    <property type="protein sequence ID" value="MBO8457743.1"/>
    <property type="molecule type" value="Genomic_DNA"/>
</dbReference>
<evidence type="ECO:0000259" key="13">
    <source>
        <dbReference type="PROSITE" id="PS50885"/>
    </source>
</evidence>
<evidence type="ECO:0000259" key="12">
    <source>
        <dbReference type="PROSITE" id="PS50109"/>
    </source>
</evidence>
<feature type="transmembrane region" description="Helical" evidence="11">
    <location>
        <begin position="131"/>
        <end position="154"/>
    </location>
</feature>
<dbReference type="InterPro" id="IPR036890">
    <property type="entry name" value="HATPase_C_sf"/>
</dbReference>
<evidence type="ECO:0000256" key="8">
    <source>
        <dbReference type="ARBA" id="ARBA00022989"/>
    </source>
</evidence>
<dbReference type="SMART" id="SM00388">
    <property type="entry name" value="HisKA"/>
    <property type="match status" value="1"/>
</dbReference>
<dbReference type="GO" id="GO:0000155">
    <property type="term" value="F:phosphorelay sensor kinase activity"/>
    <property type="evidence" value="ECO:0007669"/>
    <property type="project" value="InterPro"/>
</dbReference>
<keyword evidence="8 11" id="KW-1133">Transmembrane helix</keyword>
<keyword evidence="6 11" id="KW-0812">Transmembrane</keyword>
<keyword evidence="9" id="KW-0902">Two-component regulatory system</keyword>
<evidence type="ECO:0000256" key="7">
    <source>
        <dbReference type="ARBA" id="ARBA00022777"/>
    </source>
</evidence>
<evidence type="ECO:0000256" key="9">
    <source>
        <dbReference type="ARBA" id="ARBA00023012"/>
    </source>
</evidence>
<organism evidence="14 15">
    <name type="scientific">Candidatus Gallitreponema excrementavium</name>
    <dbReference type="NCBI Taxonomy" id="2840840"/>
    <lineage>
        <taxon>Bacteria</taxon>
        <taxon>Pseudomonadati</taxon>
        <taxon>Spirochaetota</taxon>
        <taxon>Spirochaetia</taxon>
        <taxon>Spirochaetales</taxon>
        <taxon>Candidatus Gallitreponema</taxon>
    </lineage>
</organism>
<keyword evidence="5" id="KW-0808">Transferase</keyword>
<dbReference type="InterPro" id="IPR005467">
    <property type="entry name" value="His_kinase_dom"/>
</dbReference>
<dbReference type="AlphaFoldDB" id="A0A9D9N2H1"/>
<dbReference type="FunFam" id="1.10.287.130:FF:000001">
    <property type="entry name" value="Two-component sensor histidine kinase"/>
    <property type="match status" value="1"/>
</dbReference>
<dbReference type="InterPro" id="IPR003594">
    <property type="entry name" value="HATPase_dom"/>
</dbReference>
<evidence type="ECO:0000256" key="2">
    <source>
        <dbReference type="ARBA" id="ARBA00004141"/>
    </source>
</evidence>
<comment type="catalytic activity">
    <reaction evidence="1">
        <text>ATP + protein L-histidine = ADP + protein N-phospho-L-histidine.</text>
        <dbReference type="EC" id="2.7.13.3"/>
    </reaction>
</comment>
<dbReference type="InterPro" id="IPR050398">
    <property type="entry name" value="HssS/ArlS-like"/>
</dbReference>
<dbReference type="SMART" id="SM00387">
    <property type="entry name" value="HATPase_c"/>
    <property type="match status" value="1"/>
</dbReference>
<dbReference type="InterPro" id="IPR003661">
    <property type="entry name" value="HisK_dim/P_dom"/>
</dbReference>
<comment type="subcellular location">
    <subcellularLocation>
        <location evidence="2">Membrane</location>
        <topology evidence="2">Multi-pass membrane protein</topology>
    </subcellularLocation>
</comment>
<dbReference type="SMART" id="SM00304">
    <property type="entry name" value="HAMP"/>
    <property type="match status" value="1"/>
</dbReference>
<dbReference type="CDD" id="cd00082">
    <property type="entry name" value="HisKA"/>
    <property type="match status" value="1"/>
</dbReference>
<feature type="domain" description="Histidine kinase" evidence="12">
    <location>
        <begin position="217"/>
        <end position="428"/>
    </location>
</feature>